<dbReference type="GO" id="GO:0006730">
    <property type="term" value="P:one-carbon metabolic process"/>
    <property type="evidence" value="ECO:0007669"/>
    <property type="project" value="UniProtKB-KW"/>
</dbReference>
<evidence type="ECO:0000256" key="1">
    <source>
        <dbReference type="ARBA" id="ARBA00004903"/>
    </source>
</evidence>
<evidence type="ECO:0000256" key="6">
    <source>
        <dbReference type="ARBA" id="ARBA00048873"/>
    </source>
</evidence>
<dbReference type="PhylomeDB" id="E9HXR7"/>
<dbReference type="eggNOG" id="KOG1324">
    <property type="taxonomic scope" value="Eukaryota"/>
</dbReference>
<dbReference type="EC" id="1.5.1.3" evidence="2"/>
<organism evidence="8 9">
    <name type="scientific">Daphnia pulex</name>
    <name type="common">Water flea</name>
    <dbReference type="NCBI Taxonomy" id="6669"/>
    <lineage>
        <taxon>Eukaryota</taxon>
        <taxon>Metazoa</taxon>
        <taxon>Ecdysozoa</taxon>
        <taxon>Arthropoda</taxon>
        <taxon>Crustacea</taxon>
        <taxon>Branchiopoda</taxon>
        <taxon>Diplostraca</taxon>
        <taxon>Cladocera</taxon>
        <taxon>Anomopoda</taxon>
        <taxon>Daphniidae</taxon>
        <taxon>Daphnia</taxon>
    </lineage>
</organism>
<dbReference type="PANTHER" id="PTHR48069:SF3">
    <property type="entry name" value="DIHYDROFOLATE REDUCTASE"/>
    <property type="match status" value="1"/>
</dbReference>
<evidence type="ECO:0000313" key="9">
    <source>
        <dbReference type="Proteomes" id="UP000000305"/>
    </source>
</evidence>
<evidence type="ECO:0000313" key="8">
    <source>
        <dbReference type="EMBL" id="EFX63464.1"/>
    </source>
</evidence>
<dbReference type="Proteomes" id="UP000000305">
    <property type="component" value="Unassembled WGS sequence"/>
</dbReference>
<dbReference type="AlphaFoldDB" id="E9HXR7"/>
<dbReference type="InterPro" id="IPR024072">
    <property type="entry name" value="DHFR-like_dom_sf"/>
</dbReference>
<proteinExistence type="predicted"/>
<evidence type="ECO:0000256" key="3">
    <source>
        <dbReference type="ARBA" id="ARBA00022563"/>
    </source>
</evidence>
<dbReference type="HOGENOM" id="CLU_2783168_0_0_1"/>
<feature type="non-terminal residue" evidence="8">
    <location>
        <position position="69"/>
    </location>
</feature>
<keyword evidence="9" id="KW-1185">Reference proteome</keyword>
<dbReference type="GO" id="GO:0004146">
    <property type="term" value="F:dihydrofolate reductase activity"/>
    <property type="evidence" value="ECO:0007669"/>
    <property type="project" value="UniProtKB-EC"/>
</dbReference>
<dbReference type="GO" id="GO:0046654">
    <property type="term" value="P:tetrahydrofolate biosynthetic process"/>
    <property type="evidence" value="ECO:0007669"/>
    <property type="project" value="InterPro"/>
</dbReference>
<evidence type="ECO:0000256" key="4">
    <source>
        <dbReference type="ARBA" id="ARBA00022857"/>
    </source>
</evidence>
<evidence type="ECO:0000256" key="2">
    <source>
        <dbReference type="ARBA" id="ARBA00012856"/>
    </source>
</evidence>
<dbReference type="KEGG" id="dpx:DAPPUDRAFT_19264"/>
<dbReference type="Gene3D" id="3.40.430.10">
    <property type="entry name" value="Dihydrofolate Reductase, subunit A"/>
    <property type="match status" value="1"/>
</dbReference>
<dbReference type="EMBL" id="GL733066">
    <property type="protein sequence ID" value="EFX63464.1"/>
    <property type="molecule type" value="Genomic_DNA"/>
</dbReference>
<comment type="pathway">
    <text evidence="1">Cofactor biosynthesis; tetrahydrofolate biosynthesis; 5,6,7,8-tetrahydrofolate from 7,8-dihydrofolate: step 1/1.</text>
</comment>
<dbReference type="PANTHER" id="PTHR48069">
    <property type="entry name" value="DIHYDROFOLATE REDUCTASE"/>
    <property type="match status" value="1"/>
</dbReference>
<dbReference type="OrthoDB" id="4664297at2759"/>
<dbReference type="InParanoid" id="E9HXR7"/>
<dbReference type="GO" id="GO:0050661">
    <property type="term" value="F:NADP binding"/>
    <property type="evidence" value="ECO:0007669"/>
    <property type="project" value="InterPro"/>
</dbReference>
<name>E9HXR7_DAPPU</name>
<dbReference type="PROSITE" id="PS51330">
    <property type="entry name" value="DHFR_2"/>
    <property type="match status" value="1"/>
</dbReference>
<gene>
    <name evidence="8" type="ORF">DAPPUDRAFT_19264</name>
</gene>
<dbReference type="InterPro" id="IPR012259">
    <property type="entry name" value="DHFR"/>
</dbReference>
<keyword evidence="4" id="KW-0521">NADP</keyword>
<reference evidence="8 9" key="1">
    <citation type="journal article" date="2011" name="Science">
        <title>The ecoresponsive genome of Daphnia pulex.</title>
        <authorList>
            <person name="Colbourne J.K."/>
            <person name="Pfrender M.E."/>
            <person name="Gilbert D."/>
            <person name="Thomas W.K."/>
            <person name="Tucker A."/>
            <person name="Oakley T.H."/>
            <person name="Tokishita S."/>
            <person name="Aerts A."/>
            <person name="Arnold G.J."/>
            <person name="Basu M.K."/>
            <person name="Bauer D.J."/>
            <person name="Caceres C.E."/>
            <person name="Carmel L."/>
            <person name="Casola C."/>
            <person name="Choi J.H."/>
            <person name="Detter J.C."/>
            <person name="Dong Q."/>
            <person name="Dusheyko S."/>
            <person name="Eads B.D."/>
            <person name="Frohlich T."/>
            <person name="Geiler-Samerotte K.A."/>
            <person name="Gerlach D."/>
            <person name="Hatcher P."/>
            <person name="Jogdeo S."/>
            <person name="Krijgsveld J."/>
            <person name="Kriventseva E.V."/>
            <person name="Kultz D."/>
            <person name="Laforsch C."/>
            <person name="Lindquist E."/>
            <person name="Lopez J."/>
            <person name="Manak J.R."/>
            <person name="Muller J."/>
            <person name="Pangilinan J."/>
            <person name="Patwardhan R.P."/>
            <person name="Pitluck S."/>
            <person name="Pritham E.J."/>
            <person name="Rechtsteiner A."/>
            <person name="Rho M."/>
            <person name="Rogozin I.B."/>
            <person name="Sakarya O."/>
            <person name="Salamov A."/>
            <person name="Schaack S."/>
            <person name="Shapiro H."/>
            <person name="Shiga Y."/>
            <person name="Skalitzky C."/>
            <person name="Smith Z."/>
            <person name="Souvorov A."/>
            <person name="Sung W."/>
            <person name="Tang Z."/>
            <person name="Tsuchiya D."/>
            <person name="Tu H."/>
            <person name="Vos H."/>
            <person name="Wang M."/>
            <person name="Wolf Y.I."/>
            <person name="Yamagata H."/>
            <person name="Yamada T."/>
            <person name="Ye Y."/>
            <person name="Shaw J.R."/>
            <person name="Andrews J."/>
            <person name="Crease T.J."/>
            <person name="Tang H."/>
            <person name="Lucas S.M."/>
            <person name="Robertson H.M."/>
            <person name="Bork P."/>
            <person name="Koonin E.V."/>
            <person name="Zdobnov E.M."/>
            <person name="Grigoriev I.V."/>
            <person name="Lynch M."/>
            <person name="Boore J.L."/>
        </authorList>
    </citation>
    <scope>NUCLEOTIDE SEQUENCE [LARGE SCALE GENOMIC DNA]</scope>
</reference>
<dbReference type="FunFam" id="3.40.430.10:FF:000047">
    <property type="entry name" value="Uncharacterized protein"/>
    <property type="match status" value="1"/>
</dbReference>
<accession>E9HXR7</accession>
<comment type="catalytic activity">
    <reaction evidence="6">
        <text>(6S)-5,6,7,8-tetrahydrofolate + NADP(+) = 7,8-dihydrofolate + NADPH + H(+)</text>
        <dbReference type="Rhea" id="RHEA:15009"/>
        <dbReference type="ChEBI" id="CHEBI:15378"/>
        <dbReference type="ChEBI" id="CHEBI:57451"/>
        <dbReference type="ChEBI" id="CHEBI:57453"/>
        <dbReference type="ChEBI" id="CHEBI:57783"/>
        <dbReference type="ChEBI" id="CHEBI:58349"/>
        <dbReference type="EC" id="1.5.1.3"/>
    </reaction>
</comment>
<evidence type="ECO:0000259" key="7">
    <source>
        <dbReference type="PROSITE" id="PS51330"/>
    </source>
</evidence>
<evidence type="ECO:0000256" key="5">
    <source>
        <dbReference type="ARBA" id="ARBA00023002"/>
    </source>
</evidence>
<feature type="non-terminal residue" evidence="8">
    <location>
        <position position="1"/>
    </location>
</feature>
<keyword evidence="3" id="KW-0554">One-carbon metabolism</keyword>
<dbReference type="OMA" id="AMEHSAC"/>
<protein>
    <recommendedName>
        <fullName evidence="2">dihydrofolate reductase</fullName>
        <ecNumber evidence="2">1.5.1.3</ecNumber>
    </recommendedName>
</protein>
<dbReference type="SUPFAM" id="SSF53597">
    <property type="entry name" value="Dihydrofolate reductase-like"/>
    <property type="match status" value="1"/>
</dbReference>
<feature type="domain" description="DHFR" evidence="7">
    <location>
        <begin position="1"/>
        <end position="69"/>
    </location>
</feature>
<dbReference type="STRING" id="6669.E9HXR7"/>
<dbReference type="Pfam" id="PF00186">
    <property type="entry name" value="DHFR_1"/>
    <property type="match status" value="1"/>
</dbReference>
<dbReference type="InterPro" id="IPR001796">
    <property type="entry name" value="DHFR_dom"/>
</dbReference>
<dbReference type="CDD" id="cd00209">
    <property type="entry name" value="DHFR"/>
    <property type="match status" value="1"/>
</dbReference>
<keyword evidence="5" id="KW-0560">Oxidoreductase</keyword>
<sequence length="69" mass="7880">KSLESAMQLLQTPPYLDQIENIWIIGGASVYKEAMEHPSCHRIYVTHILKDFECDVFMPAIDPAKFSLV</sequence>